<name>A0A836CLL7_9STRA</name>
<feature type="region of interest" description="Disordered" evidence="1">
    <location>
        <begin position="805"/>
        <end position="863"/>
    </location>
</feature>
<feature type="compositionally biased region" description="Gly residues" evidence="1">
    <location>
        <begin position="100"/>
        <end position="117"/>
    </location>
</feature>
<feature type="compositionally biased region" description="Low complexity" evidence="1">
    <location>
        <begin position="957"/>
        <end position="978"/>
    </location>
</feature>
<feature type="compositionally biased region" description="Pro residues" evidence="1">
    <location>
        <begin position="128"/>
        <end position="149"/>
    </location>
</feature>
<feature type="compositionally biased region" description="Low complexity" evidence="1">
    <location>
        <begin position="118"/>
        <end position="127"/>
    </location>
</feature>
<dbReference type="EMBL" id="JAFCMP010000080">
    <property type="protein sequence ID" value="KAG5187871.1"/>
    <property type="molecule type" value="Genomic_DNA"/>
</dbReference>
<feature type="compositionally biased region" description="Pro residues" evidence="1">
    <location>
        <begin position="609"/>
        <end position="622"/>
    </location>
</feature>
<feature type="region of interest" description="Disordered" evidence="1">
    <location>
        <begin position="588"/>
        <end position="626"/>
    </location>
</feature>
<evidence type="ECO:0000313" key="3">
    <source>
        <dbReference type="Proteomes" id="UP000664859"/>
    </source>
</evidence>
<organism evidence="2 3">
    <name type="scientific">Tribonema minus</name>
    <dbReference type="NCBI Taxonomy" id="303371"/>
    <lineage>
        <taxon>Eukaryota</taxon>
        <taxon>Sar</taxon>
        <taxon>Stramenopiles</taxon>
        <taxon>Ochrophyta</taxon>
        <taxon>PX clade</taxon>
        <taxon>Xanthophyceae</taxon>
        <taxon>Tribonematales</taxon>
        <taxon>Tribonemataceae</taxon>
        <taxon>Tribonema</taxon>
    </lineage>
</organism>
<evidence type="ECO:0000313" key="2">
    <source>
        <dbReference type="EMBL" id="KAG5187871.1"/>
    </source>
</evidence>
<keyword evidence="3" id="KW-1185">Reference proteome</keyword>
<dbReference type="AlphaFoldDB" id="A0A836CLL7"/>
<proteinExistence type="predicted"/>
<feature type="compositionally biased region" description="Basic and acidic residues" evidence="1">
    <location>
        <begin position="589"/>
        <end position="603"/>
    </location>
</feature>
<feature type="region of interest" description="Disordered" evidence="1">
    <location>
        <begin position="948"/>
        <end position="992"/>
    </location>
</feature>
<feature type="compositionally biased region" description="Polar residues" evidence="1">
    <location>
        <begin position="805"/>
        <end position="818"/>
    </location>
</feature>
<feature type="compositionally biased region" description="Basic and acidic residues" evidence="1">
    <location>
        <begin position="11"/>
        <end position="64"/>
    </location>
</feature>
<gene>
    <name evidence="2" type="ORF">JKP88DRAFT_253769</name>
</gene>
<sequence length="1014" mass="102793">MEAALPLRLEGGGDNKQEGDVKKEKPDKKEGHDVKKMLGNKELREKHSDTGSRQRITEPEPHDPAALELEVLAAGEDHMARLLHACALVLDAEAGGGGSDGGGGGGGGGGDGRGNSGNDGAAGAVQPPAAPSLPPLPLPSLPPPPPPPATLASASRTKAQVCCRRAMCSLPAAITACSGAAAFVIFGGGSAAMAAASAIHHLQLEGGEVERLGLRSALSAVRILVTLAELLVGEYLILVVHLLRVTLLLLDASLLLVVAPLLRVQGSETSIAAAMAAAAAAFDTSAPSSGSSGTSIAAVAPAVAAVALDASAPNTGGSGTSIAEAAAAVLDASAPSASPSYVVEGVYTVIVGAKRTRGSPSQAFTSVHQPSHLCRRAKATTAAAHTCASRTVVGAAQQGCSARGEEVVAAVLKLDRRRRRRCGRRGARLRQLQLPLQVAAAAAAKDALPLDQAALDACSVLAAGLQERTAHYAALFEEKGHVLNSNAELECQLLLQLEAGGAQRLGLIRQVFNLALEFGVLIEHMSLLLKERGALRGALAELAEKAAASESIERCLVERHEIRLYSHDAELQRFKKYEKALSAVLPPASRERHCSTSDARDISSGDNAQPPPPPPSLPPLPPMHTQNSRCALDVAKRAELKAAMDGVSSTSSRSRSCASAPRAATSITTTAAAAAPRHDAAAGTGAAAAGCAVPTTSSGTSACGAAEAAEPLSAAAGGGASGTAAAAAAAAAASRDAAALSSDNVIERWLLRIAPAAALVQSVRHALAPKHTTCRRNELKALSDASTTAGASAPPNRYTSTCSSACLSPSGKAPTSRSMARATRGSASSRVTHPHPPWARSTSSVPQGGPRSTALTPSGAHLPSPLASVPAAGASRRCCCCCCCGGGGGGACRALPRHSQRLSASASSVTLAVCMRHRTARRGAPPLSEVAGLEVRAARASAAAAKPMIRARRITGRVSPSPQSSASRARSSQQRSSPPDVPQPLLPPADPACSLEAAPPLLRCDDVMQLAVHM</sequence>
<feature type="region of interest" description="Disordered" evidence="1">
    <location>
        <begin position="100"/>
        <end position="152"/>
    </location>
</feature>
<evidence type="ECO:0000256" key="1">
    <source>
        <dbReference type="SAM" id="MobiDB-lite"/>
    </source>
</evidence>
<feature type="compositionally biased region" description="Pro residues" evidence="1">
    <location>
        <begin position="979"/>
        <end position="990"/>
    </location>
</feature>
<accession>A0A836CLL7</accession>
<feature type="region of interest" description="Disordered" evidence="1">
    <location>
        <begin position="1"/>
        <end position="64"/>
    </location>
</feature>
<reference evidence="2" key="1">
    <citation type="submission" date="2021-02" db="EMBL/GenBank/DDBJ databases">
        <title>First Annotated Genome of the Yellow-green Alga Tribonema minus.</title>
        <authorList>
            <person name="Mahan K.M."/>
        </authorList>
    </citation>
    <scope>NUCLEOTIDE SEQUENCE</scope>
    <source>
        <strain evidence="2">UTEX B ZZ1240</strain>
    </source>
</reference>
<protein>
    <submittedName>
        <fullName evidence="2">Uncharacterized protein</fullName>
    </submittedName>
</protein>
<comment type="caution">
    <text evidence="2">The sequence shown here is derived from an EMBL/GenBank/DDBJ whole genome shotgun (WGS) entry which is preliminary data.</text>
</comment>
<dbReference type="Proteomes" id="UP000664859">
    <property type="component" value="Unassembled WGS sequence"/>
</dbReference>